<dbReference type="Pfam" id="PF04267">
    <property type="entry name" value="SoxD"/>
    <property type="match status" value="1"/>
</dbReference>
<dbReference type="Proteomes" id="UP000001812">
    <property type="component" value="Chromosome II"/>
</dbReference>
<dbReference type="Gene3D" id="3.30.2270.10">
    <property type="entry name" value="Folate-binding superfamily"/>
    <property type="match status" value="1"/>
</dbReference>
<protein>
    <submittedName>
        <fullName evidence="1">Sarcosine oxidase, delta subunit</fullName>
        <ecNumber evidence="1">1.5.3.1</ecNumber>
    </submittedName>
</protein>
<dbReference type="AlphaFoldDB" id="A0A0E1W5W4"/>
<dbReference type="EC" id="1.5.3.1" evidence="1"/>
<dbReference type="GO" id="GO:0008115">
    <property type="term" value="F:sarcosine oxidase activity"/>
    <property type="evidence" value="ECO:0007669"/>
    <property type="project" value="UniProtKB-EC"/>
</dbReference>
<keyword evidence="1" id="KW-0560">Oxidoreductase</keyword>
<dbReference type="GO" id="GO:0046653">
    <property type="term" value="P:tetrahydrofolate metabolic process"/>
    <property type="evidence" value="ECO:0007669"/>
    <property type="project" value="InterPro"/>
</dbReference>
<sequence>MLKRQLWSTAKHGTRVSAKALTLVDRGERNMLLIECPWCGPRAESEFSCGGEADIARPLDTDKLSDREWGDYVFMRKNPRGKHREQWLHTQGCRRWFVAQRDTVTYEFQGYETFGTPAAHAAKDTSK</sequence>
<dbReference type="InterPro" id="IPR038561">
    <property type="entry name" value="SoxD_sf"/>
</dbReference>
<proteinExistence type="predicted"/>
<accession>A0A0E1W5W4</accession>
<evidence type="ECO:0000313" key="1">
    <source>
        <dbReference type="EMBL" id="EET05027.1"/>
    </source>
</evidence>
<dbReference type="HOGENOM" id="CLU_156359_1_0_4"/>
<gene>
    <name evidence="1" type="primary">soxD</name>
    <name evidence="1" type="ORF">BURPS1710A_A1105</name>
</gene>
<dbReference type="InterPro" id="IPR006279">
    <property type="entry name" value="SoxD"/>
</dbReference>
<reference evidence="1" key="1">
    <citation type="submission" date="2009-05" db="EMBL/GenBank/DDBJ databases">
        <authorList>
            <person name="Harkins D.M."/>
            <person name="DeShazer D."/>
            <person name="Woods D.E."/>
            <person name="Brinkac L.M."/>
            <person name="Brown K.A."/>
            <person name="Hung G.C."/>
            <person name="Tuanyok A."/>
            <person name="Zhang B."/>
            <person name="Nierman W.C."/>
        </authorList>
    </citation>
    <scope>NUCLEOTIDE SEQUENCE [LARGE SCALE GENOMIC DNA]</scope>
    <source>
        <strain evidence="1">1710a</strain>
    </source>
</reference>
<organism evidence="1">
    <name type="scientific">Burkholderia pseudomallei 1710a</name>
    <dbReference type="NCBI Taxonomy" id="320371"/>
    <lineage>
        <taxon>Bacteria</taxon>
        <taxon>Pseudomonadati</taxon>
        <taxon>Pseudomonadota</taxon>
        <taxon>Betaproteobacteria</taxon>
        <taxon>Burkholderiales</taxon>
        <taxon>Burkholderiaceae</taxon>
        <taxon>Burkholderia</taxon>
        <taxon>pseudomallei group</taxon>
    </lineage>
</organism>
<name>A0A0E1W5W4_BURPE</name>
<dbReference type="EMBL" id="CM000833">
    <property type="protein sequence ID" value="EET05027.1"/>
    <property type="molecule type" value="Genomic_DNA"/>
</dbReference>